<dbReference type="Proteomes" id="UP001163798">
    <property type="component" value="Unassembled WGS sequence"/>
</dbReference>
<feature type="region of interest" description="Disordered" evidence="3">
    <location>
        <begin position="52"/>
        <end position="111"/>
    </location>
</feature>
<dbReference type="PANTHER" id="PTHR23236">
    <property type="entry name" value="EUKARYOTIC TRANSLATION INITIATION FACTOR 4B/4H"/>
    <property type="match status" value="1"/>
</dbReference>
<dbReference type="InterPro" id="IPR000504">
    <property type="entry name" value="RRM_dom"/>
</dbReference>
<feature type="compositionally biased region" description="Polar residues" evidence="3">
    <location>
        <begin position="342"/>
        <end position="352"/>
    </location>
</feature>
<dbReference type="AlphaFoldDB" id="A0AA38NL09"/>
<dbReference type="SUPFAM" id="SSF54928">
    <property type="entry name" value="RNA-binding domain, RBD"/>
    <property type="match status" value="1"/>
</dbReference>
<dbReference type="Pfam" id="PF00076">
    <property type="entry name" value="RRM_1"/>
    <property type="match status" value="1"/>
</dbReference>
<dbReference type="GO" id="GO:0005730">
    <property type="term" value="C:nucleolus"/>
    <property type="evidence" value="ECO:0007669"/>
    <property type="project" value="TreeGrafter"/>
</dbReference>
<feature type="compositionally biased region" description="Basic and acidic residues" evidence="3">
    <location>
        <begin position="165"/>
        <end position="189"/>
    </location>
</feature>
<feature type="domain" description="RRM" evidence="4">
    <location>
        <begin position="117"/>
        <end position="165"/>
    </location>
</feature>
<name>A0AA38NL09_9AGAR</name>
<reference evidence="5" key="1">
    <citation type="submission" date="2022-08" db="EMBL/GenBank/DDBJ databases">
        <authorList>
            <consortium name="DOE Joint Genome Institute"/>
            <person name="Min B."/>
            <person name="Riley R."/>
            <person name="Sierra-Patev S."/>
            <person name="Naranjo-Ortiz M."/>
            <person name="Looney B."/>
            <person name="Konkel Z."/>
            <person name="Slot J.C."/>
            <person name="Sakamoto Y."/>
            <person name="Steenwyk J.L."/>
            <person name="Rokas A."/>
            <person name="Carro J."/>
            <person name="Camarero S."/>
            <person name="Ferreira P."/>
            <person name="Molpeceres G."/>
            <person name="Ruiz-Duenas F.J."/>
            <person name="Serrano A."/>
            <person name="Henrissat B."/>
            <person name="Drula E."/>
            <person name="Hughes K.W."/>
            <person name="Mata J.L."/>
            <person name="Ishikawa N.K."/>
            <person name="Vargas-Isla R."/>
            <person name="Ushijima S."/>
            <person name="Smith C.A."/>
            <person name="Ahrendt S."/>
            <person name="Andreopoulos W."/>
            <person name="He G."/>
            <person name="Labutti K."/>
            <person name="Lipzen A."/>
            <person name="Ng V."/>
            <person name="Sandor L."/>
            <person name="Barry K."/>
            <person name="Martinez A.T."/>
            <person name="Xiao Y."/>
            <person name="Gibbons J.G."/>
            <person name="Terashima K."/>
            <person name="Hibbett D.S."/>
            <person name="Grigoriev I.V."/>
        </authorList>
    </citation>
    <scope>NUCLEOTIDE SEQUENCE</scope>
    <source>
        <strain evidence="5">TFB10291</strain>
    </source>
</reference>
<feature type="compositionally biased region" description="Low complexity" evidence="3">
    <location>
        <begin position="421"/>
        <end position="431"/>
    </location>
</feature>
<dbReference type="PANTHER" id="PTHR23236:SF11">
    <property type="entry name" value="EUKARYOTIC TRANSLATION INITIATION FACTOR 4H"/>
    <property type="match status" value="1"/>
</dbReference>
<dbReference type="PROSITE" id="PS50102">
    <property type="entry name" value="RRM"/>
    <property type="match status" value="1"/>
</dbReference>
<feature type="compositionally biased region" description="Basic and acidic residues" evidence="3">
    <location>
        <begin position="198"/>
        <end position="208"/>
    </location>
</feature>
<evidence type="ECO:0000313" key="5">
    <source>
        <dbReference type="EMBL" id="KAJ3788087.1"/>
    </source>
</evidence>
<comment type="caution">
    <text evidence="5">The sequence shown here is derived from an EMBL/GenBank/DDBJ whole genome shotgun (WGS) entry which is preliminary data.</text>
</comment>
<feature type="compositionally biased region" description="Basic and acidic residues" evidence="3">
    <location>
        <begin position="68"/>
        <end position="103"/>
    </location>
</feature>
<feature type="region of interest" description="Disordered" evidence="3">
    <location>
        <begin position="148"/>
        <end position="444"/>
    </location>
</feature>
<keyword evidence="6" id="KW-1185">Reference proteome</keyword>
<protein>
    <recommendedName>
        <fullName evidence="4">RRM domain-containing protein</fullName>
    </recommendedName>
</protein>
<evidence type="ECO:0000256" key="3">
    <source>
        <dbReference type="SAM" id="MobiDB-lite"/>
    </source>
</evidence>
<dbReference type="GO" id="GO:0003723">
    <property type="term" value="F:RNA binding"/>
    <property type="evidence" value="ECO:0007669"/>
    <property type="project" value="UniProtKB-UniRule"/>
</dbReference>
<sequence length="487" mass="53136">MGVKVESYGKRKVIEGVTMRALTFYSLTATAKMPPKKAKKISLNEFLGDSPGSWADEMDQLPSAPAMRSDEDQGRQNDRYGRRGDDFLASRPDRAPLPPREDIPLPTQPPYTAFTKSVKLIKDRDDKPKGFGYVEFEDLDMLKDAISKNGAAFSGRTIRVSVAEAPKERPSYGGNDDSKFDNPWRRDGPLPDLSSSRDSSRRRFDGPRPEPLPSVSEDASDWRSNRSRAALPEPETPTGSMRKKTMGFGSDSSGAADREDVWTKGSKFKPSEEREPALPASRFGSARGRGDMGPPRDSVPEESDWRSSSRPRPVRDNTSPTGSTPPTPQMGRRKLELLPRSGSASNVPSPLSSPKIGPTPPTSGNRSNPFGAARPVDVTAKELEIAQKVEKERELNRDRISMSRTSSRTGVERPISRNNTPPASAGSHPHSPSSPPAPAAKIIPQNMSANVRPAFSFANAAANKKTEDAEMNGKEETIAEKLGEVTI</sequence>
<evidence type="ECO:0000313" key="6">
    <source>
        <dbReference type="Proteomes" id="UP001163798"/>
    </source>
</evidence>
<evidence type="ECO:0000256" key="1">
    <source>
        <dbReference type="ARBA" id="ARBA00022884"/>
    </source>
</evidence>
<dbReference type="InterPro" id="IPR012677">
    <property type="entry name" value="Nucleotide-bd_a/b_plait_sf"/>
</dbReference>
<dbReference type="Gene3D" id="3.30.70.330">
    <property type="match status" value="1"/>
</dbReference>
<evidence type="ECO:0000259" key="4">
    <source>
        <dbReference type="PROSITE" id="PS50102"/>
    </source>
</evidence>
<feature type="compositionally biased region" description="Basic and acidic residues" evidence="3">
    <location>
        <begin position="379"/>
        <end position="401"/>
    </location>
</feature>
<organism evidence="5 6">
    <name type="scientific">Lentinula aff. detonsa</name>
    <dbReference type="NCBI Taxonomy" id="2804958"/>
    <lineage>
        <taxon>Eukaryota</taxon>
        <taxon>Fungi</taxon>
        <taxon>Dikarya</taxon>
        <taxon>Basidiomycota</taxon>
        <taxon>Agaricomycotina</taxon>
        <taxon>Agaricomycetes</taxon>
        <taxon>Agaricomycetidae</taxon>
        <taxon>Agaricales</taxon>
        <taxon>Marasmiineae</taxon>
        <taxon>Omphalotaceae</taxon>
        <taxon>Lentinula</taxon>
    </lineage>
</organism>
<dbReference type="EMBL" id="MU793281">
    <property type="protein sequence ID" value="KAJ3788087.1"/>
    <property type="molecule type" value="Genomic_DNA"/>
</dbReference>
<accession>A0AA38NL09</accession>
<gene>
    <name evidence="5" type="ORF">GGU10DRAFT_373434</name>
</gene>
<dbReference type="InterPro" id="IPR035979">
    <property type="entry name" value="RBD_domain_sf"/>
</dbReference>
<proteinExistence type="predicted"/>
<keyword evidence="1 2" id="KW-0694">RNA-binding</keyword>
<evidence type="ECO:0000256" key="2">
    <source>
        <dbReference type="PROSITE-ProRule" id="PRU00176"/>
    </source>
</evidence>